<dbReference type="Proteomes" id="UP000275078">
    <property type="component" value="Unassembled WGS sequence"/>
</dbReference>
<organism evidence="2 3">
    <name type="scientific">Ascobolus immersus RN42</name>
    <dbReference type="NCBI Taxonomy" id="1160509"/>
    <lineage>
        <taxon>Eukaryota</taxon>
        <taxon>Fungi</taxon>
        <taxon>Dikarya</taxon>
        <taxon>Ascomycota</taxon>
        <taxon>Pezizomycotina</taxon>
        <taxon>Pezizomycetes</taxon>
        <taxon>Pezizales</taxon>
        <taxon>Ascobolaceae</taxon>
        <taxon>Ascobolus</taxon>
    </lineage>
</organism>
<dbReference type="AlphaFoldDB" id="A0A3N4HI40"/>
<gene>
    <name evidence="2" type="ORF">BJ508DRAFT_48277</name>
</gene>
<keyword evidence="1" id="KW-1133">Transmembrane helix</keyword>
<name>A0A3N4HI40_ASCIM</name>
<evidence type="ECO:0000313" key="3">
    <source>
        <dbReference type="Proteomes" id="UP000275078"/>
    </source>
</evidence>
<protein>
    <submittedName>
        <fullName evidence="2">Uncharacterized protein</fullName>
    </submittedName>
</protein>
<proteinExistence type="predicted"/>
<accession>A0A3N4HI40</accession>
<keyword evidence="1" id="KW-0812">Transmembrane</keyword>
<feature type="transmembrane region" description="Helical" evidence="1">
    <location>
        <begin position="40"/>
        <end position="61"/>
    </location>
</feature>
<keyword evidence="1" id="KW-0472">Membrane</keyword>
<keyword evidence="3" id="KW-1185">Reference proteome</keyword>
<sequence length="104" mass="11391">MHSPARPVGRSVCLNTALRASRGWSAVTLRRVRTAFSMSAFLSMSFCFSVCSAAVVFVWGVAETGITTEKRKRSRRDGMMVVNLVSIIVDGFNLMRIIGFGGSR</sequence>
<evidence type="ECO:0000256" key="1">
    <source>
        <dbReference type="SAM" id="Phobius"/>
    </source>
</evidence>
<dbReference type="EMBL" id="ML119815">
    <property type="protein sequence ID" value="RPA73609.1"/>
    <property type="molecule type" value="Genomic_DNA"/>
</dbReference>
<evidence type="ECO:0000313" key="2">
    <source>
        <dbReference type="EMBL" id="RPA73609.1"/>
    </source>
</evidence>
<reference evidence="2 3" key="1">
    <citation type="journal article" date="2018" name="Nat. Ecol. Evol.">
        <title>Pezizomycetes genomes reveal the molecular basis of ectomycorrhizal truffle lifestyle.</title>
        <authorList>
            <person name="Murat C."/>
            <person name="Payen T."/>
            <person name="Noel B."/>
            <person name="Kuo A."/>
            <person name="Morin E."/>
            <person name="Chen J."/>
            <person name="Kohler A."/>
            <person name="Krizsan K."/>
            <person name="Balestrini R."/>
            <person name="Da Silva C."/>
            <person name="Montanini B."/>
            <person name="Hainaut M."/>
            <person name="Levati E."/>
            <person name="Barry K.W."/>
            <person name="Belfiori B."/>
            <person name="Cichocki N."/>
            <person name="Clum A."/>
            <person name="Dockter R.B."/>
            <person name="Fauchery L."/>
            <person name="Guy J."/>
            <person name="Iotti M."/>
            <person name="Le Tacon F."/>
            <person name="Lindquist E.A."/>
            <person name="Lipzen A."/>
            <person name="Malagnac F."/>
            <person name="Mello A."/>
            <person name="Molinier V."/>
            <person name="Miyauchi S."/>
            <person name="Poulain J."/>
            <person name="Riccioni C."/>
            <person name="Rubini A."/>
            <person name="Sitrit Y."/>
            <person name="Splivallo R."/>
            <person name="Traeger S."/>
            <person name="Wang M."/>
            <person name="Zifcakova L."/>
            <person name="Wipf D."/>
            <person name="Zambonelli A."/>
            <person name="Paolocci F."/>
            <person name="Nowrousian M."/>
            <person name="Ottonello S."/>
            <person name="Baldrian P."/>
            <person name="Spatafora J.W."/>
            <person name="Henrissat B."/>
            <person name="Nagy L.G."/>
            <person name="Aury J.M."/>
            <person name="Wincker P."/>
            <person name="Grigoriev I.V."/>
            <person name="Bonfante P."/>
            <person name="Martin F.M."/>
        </authorList>
    </citation>
    <scope>NUCLEOTIDE SEQUENCE [LARGE SCALE GENOMIC DNA]</scope>
    <source>
        <strain evidence="2 3">RN42</strain>
    </source>
</reference>
<feature type="transmembrane region" description="Helical" evidence="1">
    <location>
        <begin position="81"/>
        <end position="101"/>
    </location>
</feature>